<keyword evidence="1" id="KW-0472">Membrane</keyword>
<sequence>MALKISFEEVLLSSHEDDDQQELVRHVPSPQFVQCIANHPLRWGSVVHQALPSSQFLTSAHRPLRSAMGRRLLPEHREGVLDTMTAVQISPTGLPPYTETTKSGSSSAKALEDWHGNSPLNNILISRTFGSIKNRFTVDPNNHPPSCLLRAVSAREDSEELSKKLNPRTAGGTVELYVTYGRIDAEVCMLPLSESALCARNGFPCCPKSEDDKPPPCAMEGRVFAITTIGDVTVKGDAGELNACTARLIIQAYSTWGQVAVFIPRSFQGPLVASCFGTPRLSSTLAPLCTPIKEVGGAKRWFVGSLDEWLVDRGHGDDLTVRTDFGKVWVGYEGEEEEARKALRWGPVQWLAHIVPAVLILWFMRIVLAILLWFLHLVRII</sequence>
<gene>
    <name evidence="3" type="ORF">FB45DRAFT_1086957</name>
</gene>
<dbReference type="EMBL" id="JARKIF010000013">
    <property type="protein sequence ID" value="KAJ7624875.1"/>
    <property type="molecule type" value="Genomic_DNA"/>
</dbReference>
<comment type="caution">
    <text evidence="3">The sequence shown here is derived from an EMBL/GenBank/DDBJ whole genome shotgun (WGS) entry which is preliminary data.</text>
</comment>
<keyword evidence="1" id="KW-0812">Transmembrane</keyword>
<reference evidence="3" key="1">
    <citation type="submission" date="2023-03" db="EMBL/GenBank/DDBJ databases">
        <title>Massive genome expansion in bonnet fungi (Mycena s.s.) driven by repeated elements and novel gene families across ecological guilds.</title>
        <authorList>
            <consortium name="Lawrence Berkeley National Laboratory"/>
            <person name="Harder C.B."/>
            <person name="Miyauchi S."/>
            <person name="Viragh M."/>
            <person name="Kuo A."/>
            <person name="Thoen E."/>
            <person name="Andreopoulos B."/>
            <person name="Lu D."/>
            <person name="Skrede I."/>
            <person name="Drula E."/>
            <person name="Henrissat B."/>
            <person name="Morin E."/>
            <person name="Kohler A."/>
            <person name="Barry K."/>
            <person name="LaButti K."/>
            <person name="Morin E."/>
            <person name="Salamov A."/>
            <person name="Lipzen A."/>
            <person name="Mereny Z."/>
            <person name="Hegedus B."/>
            <person name="Baldrian P."/>
            <person name="Stursova M."/>
            <person name="Weitz H."/>
            <person name="Taylor A."/>
            <person name="Grigoriev I.V."/>
            <person name="Nagy L.G."/>
            <person name="Martin F."/>
            <person name="Kauserud H."/>
        </authorList>
    </citation>
    <scope>NUCLEOTIDE SEQUENCE</scope>
    <source>
        <strain evidence="3">9284</strain>
    </source>
</reference>
<protein>
    <recommendedName>
        <fullName evidence="2">DUF7330 domain-containing protein</fullName>
    </recommendedName>
</protein>
<dbReference type="Pfam" id="PF24016">
    <property type="entry name" value="DUF7330"/>
    <property type="match status" value="1"/>
</dbReference>
<dbReference type="InterPro" id="IPR055754">
    <property type="entry name" value="DUF7330"/>
</dbReference>
<dbReference type="Proteomes" id="UP001221142">
    <property type="component" value="Unassembled WGS sequence"/>
</dbReference>
<evidence type="ECO:0000313" key="3">
    <source>
        <dbReference type="EMBL" id="KAJ7624875.1"/>
    </source>
</evidence>
<organism evidence="3 4">
    <name type="scientific">Roridomyces roridus</name>
    <dbReference type="NCBI Taxonomy" id="1738132"/>
    <lineage>
        <taxon>Eukaryota</taxon>
        <taxon>Fungi</taxon>
        <taxon>Dikarya</taxon>
        <taxon>Basidiomycota</taxon>
        <taxon>Agaricomycotina</taxon>
        <taxon>Agaricomycetes</taxon>
        <taxon>Agaricomycetidae</taxon>
        <taxon>Agaricales</taxon>
        <taxon>Marasmiineae</taxon>
        <taxon>Mycenaceae</taxon>
        <taxon>Roridomyces</taxon>
    </lineage>
</organism>
<dbReference type="AlphaFoldDB" id="A0AAD7BLZ5"/>
<feature type="domain" description="DUF7330" evidence="2">
    <location>
        <begin position="121"/>
        <end position="335"/>
    </location>
</feature>
<evidence type="ECO:0000259" key="2">
    <source>
        <dbReference type="Pfam" id="PF24016"/>
    </source>
</evidence>
<name>A0AAD7BLZ5_9AGAR</name>
<keyword evidence="1" id="KW-1133">Transmembrane helix</keyword>
<feature type="transmembrane region" description="Helical" evidence="1">
    <location>
        <begin position="350"/>
        <end position="375"/>
    </location>
</feature>
<evidence type="ECO:0000256" key="1">
    <source>
        <dbReference type="SAM" id="Phobius"/>
    </source>
</evidence>
<proteinExistence type="predicted"/>
<accession>A0AAD7BLZ5</accession>
<evidence type="ECO:0000313" key="4">
    <source>
        <dbReference type="Proteomes" id="UP001221142"/>
    </source>
</evidence>
<keyword evidence="4" id="KW-1185">Reference proteome</keyword>